<proteinExistence type="predicted"/>
<dbReference type="OrthoDB" id="5917239at2"/>
<name>A0A0M0HIY4_VIBNE</name>
<dbReference type="PATRIC" id="fig|693.5.peg.3513"/>
<organism evidence="1 2">
    <name type="scientific">Vibrio nereis</name>
    <dbReference type="NCBI Taxonomy" id="693"/>
    <lineage>
        <taxon>Bacteria</taxon>
        <taxon>Pseudomonadati</taxon>
        <taxon>Pseudomonadota</taxon>
        <taxon>Gammaproteobacteria</taxon>
        <taxon>Vibrionales</taxon>
        <taxon>Vibrionaceae</taxon>
        <taxon>Vibrio</taxon>
    </lineage>
</organism>
<comment type="caution">
    <text evidence="1">The sequence shown here is derived from an EMBL/GenBank/DDBJ whole genome shotgun (WGS) entry which is preliminary data.</text>
</comment>
<dbReference type="AlphaFoldDB" id="A0A0M0HIY4"/>
<accession>A0A0M0HIY4</accession>
<keyword evidence="2" id="KW-1185">Reference proteome</keyword>
<dbReference type="Proteomes" id="UP000037515">
    <property type="component" value="Unassembled WGS sequence"/>
</dbReference>
<reference evidence="2" key="1">
    <citation type="submission" date="2015-08" db="EMBL/GenBank/DDBJ databases">
        <title>Vibrio galatheae sp. nov., a novel member of the Vibrionaceae family isolated from the Solomon Islands.</title>
        <authorList>
            <person name="Giubergia S."/>
            <person name="Machado H."/>
            <person name="Mateiu R.V."/>
            <person name="Gram L."/>
        </authorList>
    </citation>
    <scope>NUCLEOTIDE SEQUENCE [LARGE SCALE GENOMIC DNA]</scope>
    <source>
        <strain evidence="2">DSM 19584</strain>
    </source>
</reference>
<dbReference type="STRING" id="693.AKJ17_17295"/>
<evidence type="ECO:0000313" key="2">
    <source>
        <dbReference type="Proteomes" id="UP000037515"/>
    </source>
</evidence>
<dbReference type="InterPro" id="IPR021482">
    <property type="entry name" value="DUF3135"/>
</dbReference>
<evidence type="ECO:0000313" key="1">
    <source>
        <dbReference type="EMBL" id="KOO01956.1"/>
    </source>
</evidence>
<evidence type="ECO:0008006" key="3">
    <source>
        <dbReference type="Google" id="ProtNLM"/>
    </source>
</evidence>
<dbReference type="RefSeq" id="WP_053397066.1">
    <property type="nucleotide sequence ID" value="NZ_LHPJ01000026.1"/>
</dbReference>
<dbReference type="Pfam" id="PF11333">
    <property type="entry name" value="DUF3135"/>
    <property type="match status" value="1"/>
</dbReference>
<dbReference type="EMBL" id="LHPJ01000026">
    <property type="protein sequence ID" value="KOO01956.1"/>
    <property type="molecule type" value="Genomic_DNA"/>
</dbReference>
<gene>
    <name evidence="1" type="ORF">AKJ17_17295</name>
</gene>
<sequence length="110" mass="12598">MESFPINQMLPPFDELAELAKNDPQAFDALKRKLCREQILSSSLAMQDRLWAQQSHIDLVISHCKNPHHVNVELMKELMSQLGKFQHALQGDMADSKVPGATVVQFDQWR</sequence>
<protein>
    <recommendedName>
        <fullName evidence="3">DUF3135 domain-containing protein</fullName>
    </recommendedName>
</protein>